<dbReference type="PANTHER" id="PTHR47718">
    <property type="entry name" value="OS01G0519700 PROTEIN"/>
    <property type="match status" value="1"/>
</dbReference>
<accession>A0A2N1M5I5</accession>
<evidence type="ECO:0008006" key="3">
    <source>
        <dbReference type="Google" id="ProtNLM"/>
    </source>
</evidence>
<dbReference type="VEuPathDB" id="FungiDB:RhiirFUN_006110"/>
<dbReference type="VEuPathDB" id="FungiDB:RhiirA1_474245"/>
<protein>
    <recommendedName>
        <fullName evidence="3">MULE transposase domain-containing protein</fullName>
    </recommendedName>
</protein>
<organism evidence="1 2">
    <name type="scientific">Rhizophagus irregularis</name>
    <dbReference type="NCBI Taxonomy" id="588596"/>
    <lineage>
        <taxon>Eukaryota</taxon>
        <taxon>Fungi</taxon>
        <taxon>Fungi incertae sedis</taxon>
        <taxon>Mucoromycota</taxon>
        <taxon>Glomeromycotina</taxon>
        <taxon>Glomeromycetes</taxon>
        <taxon>Glomerales</taxon>
        <taxon>Glomeraceae</taxon>
        <taxon>Rhizophagus</taxon>
    </lineage>
</organism>
<dbReference type="EMBL" id="LLXL01004983">
    <property type="protein sequence ID" value="PKK56907.1"/>
    <property type="molecule type" value="Genomic_DNA"/>
</dbReference>
<gene>
    <name evidence="1" type="ORF">RhiirC2_721566</name>
</gene>
<evidence type="ECO:0000313" key="1">
    <source>
        <dbReference type="EMBL" id="PKK56907.1"/>
    </source>
</evidence>
<dbReference type="VEuPathDB" id="FungiDB:FUN_019573"/>
<comment type="caution">
    <text evidence="1">The sequence shown here is derived from an EMBL/GenBank/DDBJ whole genome shotgun (WGS) entry which is preliminary data.</text>
</comment>
<name>A0A2N1M5I5_9GLOM</name>
<evidence type="ECO:0000313" key="2">
    <source>
        <dbReference type="Proteomes" id="UP000233469"/>
    </source>
</evidence>
<sequence length="288" mass="33727">MNCEWHCNFTFPKTAHCVKCTTIKDVHNHEIVNPSQVPHMITRYQRFSEEMMQDLQFFIDCKVAPIVTLEMLKKKYPQHIFHKQDVYNTIYKLCQSNNHEKSSDSTSLLDTLFEKAYSGCHHPSKNCTEDFLILCLMITLEFIKYRDLWEFMIKTFPECQCYMIRILYPVRMNWAKAYTPFQFNAGIQSTQSVESFNGIIKKSLNAASTLCDVQEAIDKRHKEEIKYCQLVDLKAKYTTIGLPHISSQFFSSVDIIVKFLTPLILSLQQFQISQSFTYKGQIAPEVYI</sequence>
<dbReference type="AlphaFoldDB" id="A0A2N1M5I5"/>
<dbReference type="Proteomes" id="UP000233469">
    <property type="component" value="Unassembled WGS sequence"/>
</dbReference>
<dbReference type="PANTHER" id="PTHR47718:SF7">
    <property type="entry name" value="PROTEIN FAR1-RELATED SEQUENCE"/>
    <property type="match status" value="1"/>
</dbReference>
<proteinExistence type="predicted"/>
<reference evidence="1 2" key="1">
    <citation type="submission" date="2016-04" db="EMBL/GenBank/DDBJ databases">
        <title>Genome analyses suggest a sexual origin of heterokaryosis in a supposedly ancient asexual fungus.</title>
        <authorList>
            <person name="Ropars J."/>
            <person name="Sedzielewska K."/>
            <person name="Noel J."/>
            <person name="Charron P."/>
            <person name="Farinelli L."/>
            <person name="Marton T."/>
            <person name="Kruger M."/>
            <person name="Pelin A."/>
            <person name="Brachmann A."/>
            <person name="Corradi N."/>
        </authorList>
    </citation>
    <scope>NUCLEOTIDE SEQUENCE [LARGE SCALE GENOMIC DNA]</scope>
    <source>
        <strain evidence="1 2">C2</strain>
    </source>
</reference>
<reference evidence="1 2" key="2">
    <citation type="submission" date="2017-10" db="EMBL/GenBank/DDBJ databases">
        <title>Extensive intraspecific genome diversity in a model arbuscular mycorrhizal fungus.</title>
        <authorList>
            <person name="Chen E.C.H."/>
            <person name="Morin E."/>
            <person name="Baudet D."/>
            <person name="Noel J."/>
            <person name="Ndikumana S."/>
            <person name="Charron P."/>
            <person name="St-Onge C."/>
            <person name="Giorgi J."/>
            <person name="Grigoriev I.V."/>
            <person name="Roux C."/>
            <person name="Martin F.M."/>
            <person name="Corradi N."/>
        </authorList>
    </citation>
    <scope>NUCLEOTIDE SEQUENCE [LARGE SCALE GENOMIC DNA]</scope>
    <source>
        <strain evidence="1 2">C2</strain>
    </source>
</reference>